<evidence type="ECO:0000259" key="4">
    <source>
        <dbReference type="PROSITE" id="PS51755"/>
    </source>
</evidence>
<evidence type="ECO:0000313" key="5">
    <source>
        <dbReference type="EMBL" id="RDD63905.1"/>
    </source>
</evidence>
<protein>
    <recommendedName>
        <fullName evidence="4">OmpR/PhoB-type domain-containing protein</fullName>
    </recommendedName>
</protein>
<evidence type="ECO:0000256" key="3">
    <source>
        <dbReference type="PROSITE-ProRule" id="PRU01091"/>
    </source>
</evidence>
<comment type="caution">
    <text evidence="5">The sequence shown here is derived from an EMBL/GenBank/DDBJ whole genome shotgun (WGS) entry which is preliminary data.</text>
</comment>
<feature type="repeat" description="TPR" evidence="2">
    <location>
        <begin position="529"/>
        <end position="562"/>
    </location>
</feature>
<dbReference type="InterPro" id="IPR036388">
    <property type="entry name" value="WH-like_DNA-bd_sf"/>
</dbReference>
<dbReference type="PROSITE" id="PS50005">
    <property type="entry name" value="TPR"/>
    <property type="match status" value="2"/>
</dbReference>
<evidence type="ECO:0000256" key="1">
    <source>
        <dbReference type="ARBA" id="ARBA00023125"/>
    </source>
</evidence>
<dbReference type="GO" id="GO:0003677">
    <property type="term" value="F:DNA binding"/>
    <property type="evidence" value="ECO:0007669"/>
    <property type="project" value="UniProtKB-UniRule"/>
</dbReference>
<organism evidence="5 6">
    <name type="scientific">Ferruginivarius sediminum</name>
    <dbReference type="NCBI Taxonomy" id="2661937"/>
    <lineage>
        <taxon>Bacteria</taxon>
        <taxon>Pseudomonadati</taxon>
        <taxon>Pseudomonadota</taxon>
        <taxon>Alphaproteobacteria</taxon>
        <taxon>Rhodospirillales</taxon>
        <taxon>Rhodospirillaceae</taxon>
        <taxon>Ferruginivarius</taxon>
    </lineage>
</organism>
<gene>
    <name evidence="5" type="ORF">DRB17_01730</name>
</gene>
<dbReference type="InterPro" id="IPR016032">
    <property type="entry name" value="Sig_transdc_resp-reg_C-effctor"/>
</dbReference>
<dbReference type="GO" id="GO:0006355">
    <property type="term" value="P:regulation of DNA-templated transcription"/>
    <property type="evidence" value="ECO:0007669"/>
    <property type="project" value="InterPro"/>
</dbReference>
<accession>A0A369THN6</accession>
<dbReference type="EMBL" id="QPMH01000001">
    <property type="protein sequence ID" value="RDD63905.1"/>
    <property type="molecule type" value="Genomic_DNA"/>
</dbReference>
<proteinExistence type="predicted"/>
<dbReference type="GO" id="GO:0000160">
    <property type="term" value="P:phosphorelay signal transduction system"/>
    <property type="evidence" value="ECO:0007669"/>
    <property type="project" value="InterPro"/>
</dbReference>
<keyword evidence="2" id="KW-0802">TPR repeat</keyword>
<feature type="repeat" description="TPR" evidence="2">
    <location>
        <begin position="563"/>
        <end position="596"/>
    </location>
</feature>
<dbReference type="InterPro" id="IPR029787">
    <property type="entry name" value="Nucleotide_cyclase"/>
</dbReference>
<dbReference type="Proteomes" id="UP000253941">
    <property type="component" value="Unassembled WGS sequence"/>
</dbReference>
<dbReference type="CDD" id="cd00383">
    <property type="entry name" value="trans_reg_C"/>
    <property type="match status" value="1"/>
</dbReference>
<evidence type="ECO:0000313" key="6">
    <source>
        <dbReference type="Proteomes" id="UP000253941"/>
    </source>
</evidence>
<dbReference type="AlphaFoldDB" id="A0A369THN6"/>
<dbReference type="PANTHER" id="PTHR12558">
    <property type="entry name" value="CELL DIVISION CYCLE 16,23,27"/>
    <property type="match status" value="1"/>
</dbReference>
<sequence length="698" mass="76728">MSRVQVSERPLDGDRGVAAQNAVMVAVLRSAPGGVQDWLEMPDTFARDAVTRYGGRAYAEDREAWVCGFDAPDTAFGFASDIASHVLEQMPNGPAPAIGLHDVKPATGRDFGSVDEAASIARRLANFAHGGGIVASGTALAAMAGALSRIMRPVGTLTPRVGARPVEVFRADEPNRLDGGGEILCFGAYELDTQLFELRHEGSRVPVEPMTFDLLALLARNAYRTVSRHEVFTALWGERIVSDAALSSQVKAARRAVGDHGAAQHTIATVHARGFRFVREVTCRGAAAPPAHFRSGPERLARGRPVVAVLPFADLGQSEDRDFFADCLSEDIITSLAKTRWLAVIARNPAFSFRDADLGFTEIGEQLGARYLVTGSVRRADCHVRIAVQLADAQSGHCLWSERLTRELADIFALEEKVSSLISGRLATELGVAEQRRAQAQSGEDVGAWERYQLGSAEFYRFTDDGNRRCQALLREAIAQDPDFAAAHSRLAYAIILEMVYFDGGLDQSRFDEALRVARHAVALDDQDANSYFVLGRVHLARCEYDRAIAALEHGLELNPCLALTHCGLGESFACEDRIDEAIRHFDAAVELSPHDPFRWAFYAYRSLAHLFATDFAAAAHWARRATEVPNAHYWARAHLVAALGHLGDKEQARRERAELLHARPDFSRAFVEERLFYVKKREQRDLYLAGLARAGIQ</sequence>
<dbReference type="SMART" id="SM00028">
    <property type="entry name" value="TPR"/>
    <property type="match status" value="2"/>
</dbReference>
<keyword evidence="1 3" id="KW-0238">DNA-binding</keyword>
<dbReference type="Gene3D" id="1.25.40.10">
    <property type="entry name" value="Tetratricopeptide repeat domain"/>
    <property type="match status" value="2"/>
</dbReference>
<dbReference type="SMART" id="SM00862">
    <property type="entry name" value="Trans_reg_C"/>
    <property type="match status" value="1"/>
</dbReference>
<reference evidence="5 6" key="1">
    <citation type="submission" date="2018-07" db="EMBL/GenBank/DDBJ databases">
        <title>Venubactetium sediminum gen. nov., sp. nov., isolated from a marine solar saltern.</title>
        <authorList>
            <person name="Wang S."/>
        </authorList>
    </citation>
    <scope>NUCLEOTIDE SEQUENCE [LARGE SCALE GENOMIC DNA]</scope>
    <source>
        <strain evidence="5 6">WD2A32</strain>
    </source>
</reference>
<dbReference type="SUPFAM" id="SSF46894">
    <property type="entry name" value="C-terminal effector domain of the bipartite response regulators"/>
    <property type="match status" value="1"/>
</dbReference>
<dbReference type="InterPro" id="IPR011990">
    <property type="entry name" value="TPR-like_helical_dom_sf"/>
</dbReference>
<dbReference type="PANTHER" id="PTHR12558:SF33">
    <property type="entry name" value="BLL7664 PROTEIN"/>
    <property type="match status" value="1"/>
</dbReference>
<dbReference type="Pfam" id="PF00486">
    <property type="entry name" value="Trans_reg_C"/>
    <property type="match status" value="1"/>
</dbReference>
<dbReference type="PROSITE" id="PS51755">
    <property type="entry name" value="OMPR_PHOB"/>
    <property type="match status" value="1"/>
</dbReference>
<dbReference type="Gene3D" id="3.40.50.10070">
    <property type="entry name" value="TolB, N-terminal domain"/>
    <property type="match status" value="1"/>
</dbReference>
<name>A0A369THN6_9PROT</name>
<dbReference type="InterPro" id="IPR001867">
    <property type="entry name" value="OmpR/PhoB-type_DNA-bd"/>
</dbReference>
<dbReference type="InterPro" id="IPR019734">
    <property type="entry name" value="TPR_rpt"/>
</dbReference>
<feature type="DNA-binding region" description="OmpR/PhoB-type" evidence="3">
    <location>
        <begin position="181"/>
        <end position="279"/>
    </location>
</feature>
<keyword evidence="6" id="KW-1185">Reference proteome</keyword>
<dbReference type="Gene3D" id="1.10.10.10">
    <property type="entry name" value="Winged helix-like DNA-binding domain superfamily/Winged helix DNA-binding domain"/>
    <property type="match status" value="1"/>
</dbReference>
<evidence type="ECO:0000256" key="2">
    <source>
        <dbReference type="PROSITE-ProRule" id="PRU00339"/>
    </source>
</evidence>
<dbReference type="SUPFAM" id="SSF81901">
    <property type="entry name" value="HCP-like"/>
    <property type="match status" value="1"/>
</dbReference>
<dbReference type="SUPFAM" id="SSF55073">
    <property type="entry name" value="Nucleotide cyclase"/>
    <property type="match status" value="1"/>
</dbReference>
<feature type="domain" description="OmpR/PhoB-type" evidence="4">
    <location>
        <begin position="181"/>
        <end position="279"/>
    </location>
</feature>